<dbReference type="SUPFAM" id="SSF52833">
    <property type="entry name" value="Thioredoxin-like"/>
    <property type="match status" value="1"/>
</dbReference>
<evidence type="ECO:0000256" key="5">
    <source>
        <dbReference type="ARBA" id="ARBA00023274"/>
    </source>
</evidence>
<evidence type="ECO:0000256" key="2">
    <source>
        <dbReference type="ARBA" id="ARBA00006073"/>
    </source>
</evidence>
<dbReference type="GO" id="GO:0003735">
    <property type="term" value="F:structural constituent of ribosome"/>
    <property type="evidence" value="ECO:0007669"/>
    <property type="project" value="InterPro"/>
</dbReference>
<evidence type="ECO:0000313" key="9">
    <source>
        <dbReference type="Proteomes" id="UP000053989"/>
    </source>
</evidence>
<gene>
    <name evidence="8" type="ORF">SCLCIDRAFT_119937</name>
</gene>
<evidence type="ECO:0000256" key="4">
    <source>
        <dbReference type="ARBA" id="ARBA00023128"/>
    </source>
</evidence>
<evidence type="ECO:0000259" key="7">
    <source>
        <dbReference type="SMART" id="SM00916"/>
    </source>
</evidence>
<accession>A0A0C2ZKU8</accession>
<dbReference type="FunCoup" id="A0A0C2ZKU8">
    <property type="interactions" value="168"/>
</dbReference>
<dbReference type="GO" id="GO:0032543">
    <property type="term" value="P:mitochondrial translation"/>
    <property type="evidence" value="ECO:0007669"/>
    <property type="project" value="InterPro"/>
</dbReference>
<dbReference type="STRING" id="1036808.A0A0C2ZKU8"/>
<feature type="domain" description="Ribosomal protein/NADH dehydrogenase" evidence="7">
    <location>
        <begin position="34"/>
        <end position="107"/>
    </location>
</feature>
<organism evidence="8 9">
    <name type="scientific">Scleroderma citrinum Foug A</name>
    <dbReference type="NCBI Taxonomy" id="1036808"/>
    <lineage>
        <taxon>Eukaryota</taxon>
        <taxon>Fungi</taxon>
        <taxon>Dikarya</taxon>
        <taxon>Basidiomycota</taxon>
        <taxon>Agaricomycotina</taxon>
        <taxon>Agaricomycetes</taxon>
        <taxon>Agaricomycetidae</taxon>
        <taxon>Boletales</taxon>
        <taxon>Sclerodermatineae</taxon>
        <taxon>Sclerodermataceae</taxon>
        <taxon>Scleroderma</taxon>
    </lineage>
</organism>
<keyword evidence="5" id="KW-0687">Ribonucleoprotein</keyword>
<dbReference type="HOGENOM" id="CLU_117700_1_0_1"/>
<comment type="subcellular location">
    <subcellularLocation>
        <location evidence="1">Mitochondrion</location>
    </subcellularLocation>
</comment>
<keyword evidence="4" id="KW-0496">Mitochondrion</keyword>
<dbReference type="InterPro" id="IPR039927">
    <property type="entry name" value="Ribosomal_mL43"/>
</dbReference>
<dbReference type="OrthoDB" id="88at2759"/>
<dbReference type="InterPro" id="IPR007741">
    <property type="entry name" value="Ribosomal_mL43/mS25/NADH_DH"/>
</dbReference>
<name>A0A0C2ZKU8_9AGAM</name>
<reference evidence="8 9" key="1">
    <citation type="submission" date="2014-04" db="EMBL/GenBank/DDBJ databases">
        <authorList>
            <consortium name="DOE Joint Genome Institute"/>
            <person name="Kuo A."/>
            <person name="Kohler A."/>
            <person name="Nagy L.G."/>
            <person name="Floudas D."/>
            <person name="Copeland A."/>
            <person name="Barry K.W."/>
            <person name="Cichocki N."/>
            <person name="Veneault-Fourrey C."/>
            <person name="LaButti K."/>
            <person name="Lindquist E.A."/>
            <person name="Lipzen A."/>
            <person name="Lundell T."/>
            <person name="Morin E."/>
            <person name="Murat C."/>
            <person name="Sun H."/>
            <person name="Tunlid A."/>
            <person name="Henrissat B."/>
            <person name="Grigoriev I.V."/>
            <person name="Hibbett D.S."/>
            <person name="Martin F."/>
            <person name="Nordberg H.P."/>
            <person name="Cantor M.N."/>
            <person name="Hua S.X."/>
        </authorList>
    </citation>
    <scope>NUCLEOTIDE SEQUENCE [LARGE SCALE GENOMIC DNA]</scope>
    <source>
        <strain evidence="8 9">Foug A</strain>
    </source>
</reference>
<dbReference type="GO" id="GO:0005762">
    <property type="term" value="C:mitochondrial large ribosomal subunit"/>
    <property type="evidence" value="ECO:0007669"/>
    <property type="project" value="TreeGrafter"/>
</dbReference>
<evidence type="ECO:0000256" key="6">
    <source>
        <dbReference type="ARBA" id="ARBA00035188"/>
    </source>
</evidence>
<keyword evidence="9" id="KW-1185">Reference proteome</keyword>
<dbReference type="PANTHER" id="PTHR21396">
    <property type="entry name" value="39S RIBOSOMAL PROTEIN L43"/>
    <property type="match status" value="1"/>
</dbReference>
<proteinExistence type="inferred from homology"/>
<dbReference type="SMART" id="SM00916">
    <property type="entry name" value="L51_S25_CI-B8"/>
    <property type="match status" value="1"/>
</dbReference>
<dbReference type="AlphaFoldDB" id="A0A0C2ZKU8"/>
<keyword evidence="3" id="KW-0689">Ribosomal protein</keyword>
<dbReference type="InParanoid" id="A0A0C2ZKU8"/>
<dbReference type="InterPro" id="IPR036249">
    <property type="entry name" value="Thioredoxin-like_sf"/>
</dbReference>
<dbReference type="Pfam" id="PF05047">
    <property type="entry name" value="L51_S25_CI-B8"/>
    <property type="match status" value="1"/>
</dbReference>
<reference evidence="9" key="2">
    <citation type="submission" date="2015-01" db="EMBL/GenBank/DDBJ databases">
        <title>Evolutionary Origins and Diversification of the Mycorrhizal Mutualists.</title>
        <authorList>
            <consortium name="DOE Joint Genome Institute"/>
            <consortium name="Mycorrhizal Genomics Consortium"/>
            <person name="Kohler A."/>
            <person name="Kuo A."/>
            <person name="Nagy L.G."/>
            <person name="Floudas D."/>
            <person name="Copeland A."/>
            <person name="Barry K.W."/>
            <person name="Cichocki N."/>
            <person name="Veneault-Fourrey C."/>
            <person name="LaButti K."/>
            <person name="Lindquist E.A."/>
            <person name="Lipzen A."/>
            <person name="Lundell T."/>
            <person name="Morin E."/>
            <person name="Murat C."/>
            <person name="Riley R."/>
            <person name="Ohm R."/>
            <person name="Sun H."/>
            <person name="Tunlid A."/>
            <person name="Henrissat B."/>
            <person name="Grigoriev I.V."/>
            <person name="Hibbett D.S."/>
            <person name="Martin F."/>
        </authorList>
    </citation>
    <scope>NUCLEOTIDE SEQUENCE [LARGE SCALE GENOMIC DNA]</scope>
    <source>
        <strain evidence="9">Foug A</strain>
    </source>
</reference>
<dbReference type="PANTHER" id="PTHR21396:SF2">
    <property type="entry name" value="LARGE RIBOSOMAL SUBUNIT PROTEIN ML43"/>
    <property type="match status" value="1"/>
</dbReference>
<comment type="similarity">
    <text evidence="2">Belongs to the mitochondrion-specific ribosomal protein mL43 family.</text>
</comment>
<evidence type="ECO:0000313" key="8">
    <source>
        <dbReference type="EMBL" id="KIM62203.1"/>
    </source>
</evidence>
<dbReference type="EMBL" id="KN822044">
    <property type="protein sequence ID" value="KIM62203.1"/>
    <property type="molecule type" value="Genomic_DNA"/>
</dbReference>
<dbReference type="Proteomes" id="UP000053989">
    <property type="component" value="Unassembled WGS sequence"/>
</dbReference>
<evidence type="ECO:0000256" key="1">
    <source>
        <dbReference type="ARBA" id="ARBA00004173"/>
    </source>
</evidence>
<protein>
    <recommendedName>
        <fullName evidence="6">Large ribosomal subunit protein mL43</fullName>
    </recommendedName>
</protein>
<dbReference type="Gene3D" id="3.40.30.10">
    <property type="entry name" value="Glutaredoxin"/>
    <property type="match status" value="1"/>
</dbReference>
<evidence type="ECO:0000256" key="3">
    <source>
        <dbReference type="ARBA" id="ARBA00022980"/>
    </source>
</evidence>
<sequence>MAHQILRGQLRSLPANGHTAFLPQIRKVVLEFCQHYPSSRNTRCFISAHLERVARQNPHVEFVIKQRNGHQPIARGFYVNGRDKVIPLHTLEVTGIDRKVQLLLDSSGAKIKPLKGARTVESTSESARGIWSGLHVDAPFTI</sequence>